<dbReference type="PANTHER" id="PTHR22911">
    <property type="entry name" value="ACYL-MALONYL CONDENSING ENZYME-RELATED"/>
    <property type="match status" value="1"/>
</dbReference>
<evidence type="ECO:0000256" key="6">
    <source>
        <dbReference type="SAM" id="Phobius"/>
    </source>
</evidence>
<keyword evidence="5 6" id="KW-0472">Membrane</keyword>
<dbReference type="InterPro" id="IPR037185">
    <property type="entry name" value="EmrE-like"/>
</dbReference>
<dbReference type="InterPro" id="IPR000620">
    <property type="entry name" value="EamA_dom"/>
</dbReference>
<evidence type="ECO:0000256" key="7">
    <source>
        <dbReference type="SAM" id="SignalP"/>
    </source>
</evidence>
<feature type="transmembrane region" description="Helical" evidence="6">
    <location>
        <begin position="179"/>
        <end position="202"/>
    </location>
</feature>
<comment type="subcellular location">
    <subcellularLocation>
        <location evidence="1">Membrane</location>
        <topology evidence="1">Multi-pass membrane protein</topology>
    </subcellularLocation>
</comment>
<evidence type="ECO:0000313" key="9">
    <source>
        <dbReference type="EMBL" id="SMF43003.1"/>
    </source>
</evidence>
<evidence type="ECO:0000256" key="4">
    <source>
        <dbReference type="ARBA" id="ARBA00022989"/>
    </source>
</evidence>
<dbReference type="PANTHER" id="PTHR22911:SF6">
    <property type="entry name" value="SOLUTE CARRIER FAMILY 35 MEMBER G1"/>
    <property type="match status" value="1"/>
</dbReference>
<organism evidence="9 10">
    <name type="scientific">Azospirillum oryzae</name>
    <dbReference type="NCBI Taxonomy" id="286727"/>
    <lineage>
        <taxon>Bacteria</taxon>
        <taxon>Pseudomonadati</taxon>
        <taxon>Pseudomonadota</taxon>
        <taxon>Alphaproteobacteria</taxon>
        <taxon>Rhodospirillales</taxon>
        <taxon>Azospirillaceae</taxon>
        <taxon>Azospirillum</taxon>
    </lineage>
</organism>
<feature type="chain" id="PRO_5012891688" evidence="7">
    <location>
        <begin position="25"/>
        <end position="298"/>
    </location>
</feature>
<feature type="transmembrane region" description="Helical" evidence="6">
    <location>
        <begin position="147"/>
        <end position="167"/>
    </location>
</feature>
<dbReference type="GO" id="GO:0016020">
    <property type="term" value="C:membrane"/>
    <property type="evidence" value="ECO:0007669"/>
    <property type="project" value="UniProtKB-SubCell"/>
</dbReference>
<feature type="domain" description="EamA" evidence="8">
    <location>
        <begin position="148"/>
        <end position="279"/>
    </location>
</feature>
<feature type="transmembrane region" description="Helical" evidence="6">
    <location>
        <begin position="40"/>
        <end position="57"/>
    </location>
</feature>
<dbReference type="RefSeq" id="WP_085085096.1">
    <property type="nucleotide sequence ID" value="NZ_FXAK01000004.1"/>
</dbReference>
<feature type="transmembrane region" description="Helical" evidence="6">
    <location>
        <begin position="262"/>
        <end position="281"/>
    </location>
</feature>
<dbReference type="Proteomes" id="UP000192936">
    <property type="component" value="Unassembled WGS sequence"/>
</dbReference>
<name>A0A1X7EZI1_9PROT</name>
<evidence type="ECO:0000256" key="2">
    <source>
        <dbReference type="ARBA" id="ARBA00009853"/>
    </source>
</evidence>
<evidence type="ECO:0000256" key="1">
    <source>
        <dbReference type="ARBA" id="ARBA00004141"/>
    </source>
</evidence>
<keyword evidence="3 6" id="KW-0812">Transmembrane</keyword>
<evidence type="ECO:0000313" key="10">
    <source>
        <dbReference type="Proteomes" id="UP000192936"/>
    </source>
</evidence>
<comment type="similarity">
    <text evidence="2">Belongs to the drug/metabolite transporter (DMT) superfamily. 10 TMS drug/metabolite exporter (DME) (TC 2.A.7.3) family.</text>
</comment>
<accession>A0A1X7EZI1</accession>
<proteinExistence type="inferred from homology"/>
<dbReference type="SUPFAM" id="SSF103481">
    <property type="entry name" value="Multidrug resistance efflux transporter EmrE"/>
    <property type="match status" value="2"/>
</dbReference>
<dbReference type="Pfam" id="PF00892">
    <property type="entry name" value="EamA"/>
    <property type="match status" value="2"/>
</dbReference>
<feature type="transmembrane region" description="Helical" evidence="6">
    <location>
        <begin position="208"/>
        <end position="226"/>
    </location>
</feature>
<feature type="transmembrane region" description="Helical" evidence="6">
    <location>
        <begin position="233"/>
        <end position="256"/>
    </location>
</feature>
<keyword evidence="4 6" id="KW-1133">Transmembrane helix</keyword>
<feature type="transmembrane region" description="Helical" evidence="6">
    <location>
        <begin position="121"/>
        <end position="141"/>
    </location>
</feature>
<evidence type="ECO:0000256" key="5">
    <source>
        <dbReference type="ARBA" id="ARBA00023136"/>
    </source>
</evidence>
<sequence>MLPSPVQAALWALASAITFSASSAAAKLLGTKLPTAELAFFRAATGAVVLVVVWRLVADLGKAKDPVGYGLRCGLGVLALYAFMYALGAAPLALVFLIFFSRALMLPVAARLMLGERSRPIVWVAVVVGFAGAALPLVPALQEPQQALGVLAALVAAVATAGSQTAVRRLTEAGNAPSMVVLIYSAASVLGTLPAALPSWVTPPTADWPVLAALGLFGVAAQYTAAKAFSRATVGFLAPLDFLAVPAAAGLGWLLFGEVPSLLTGIGAVIVLGAAAVVVMGSAQTRQFRRPVEQLAKV</sequence>
<dbReference type="AlphaFoldDB" id="A0A1X7EZI1"/>
<protein>
    <submittedName>
        <fullName evidence="9">EamA domain-containing membrane protein RarD</fullName>
    </submittedName>
</protein>
<dbReference type="OrthoDB" id="7301507at2"/>
<feature type="signal peptide" evidence="7">
    <location>
        <begin position="1"/>
        <end position="24"/>
    </location>
</feature>
<evidence type="ECO:0000256" key="3">
    <source>
        <dbReference type="ARBA" id="ARBA00022692"/>
    </source>
</evidence>
<dbReference type="EMBL" id="FXAK01000004">
    <property type="protein sequence ID" value="SMF43003.1"/>
    <property type="molecule type" value="Genomic_DNA"/>
</dbReference>
<dbReference type="STRING" id="286727.SAMN02982917_2174"/>
<reference evidence="9 10" key="1">
    <citation type="submission" date="2017-04" db="EMBL/GenBank/DDBJ databases">
        <authorList>
            <person name="Afonso C.L."/>
            <person name="Miller P.J."/>
            <person name="Scott M.A."/>
            <person name="Spackman E."/>
            <person name="Goraichik I."/>
            <person name="Dimitrov K.M."/>
            <person name="Suarez D.L."/>
            <person name="Swayne D.E."/>
        </authorList>
    </citation>
    <scope>NUCLEOTIDE SEQUENCE [LARGE SCALE GENOMIC DNA]</scope>
    <source>
        <strain evidence="9 10">A2P</strain>
    </source>
</reference>
<keyword evidence="7" id="KW-0732">Signal</keyword>
<evidence type="ECO:0000259" key="8">
    <source>
        <dbReference type="Pfam" id="PF00892"/>
    </source>
</evidence>
<gene>
    <name evidence="9" type="ORF">SAMN02982917_2174</name>
</gene>
<feature type="domain" description="EamA" evidence="8">
    <location>
        <begin position="8"/>
        <end position="135"/>
    </location>
</feature>